<organism evidence="3 4">
    <name type="scientific">Stieleria varia</name>
    <dbReference type="NCBI Taxonomy" id="2528005"/>
    <lineage>
        <taxon>Bacteria</taxon>
        <taxon>Pseudomonadati</taxon>
        <taxon>Planctomycetota</taxon>
        <taxon>Planctomycetia</taxon>
        <taxon>Pirellulales</taxon>
        <taxon>Pirellulaceae</taxon>
        <taxon>Stieleria</taxon>
    </lineage>
</organism>
<feature type="domain" description="DUF1559" evidence="2">
    <location>
        <begin position="36"/>
        <end position="375"/>
    </location>
</feature>
<dbReference type="SUPFAM" id="SSF54523">
    <property type="entry name" value="Pili subunits"/>
    <property type="match status" value="1"/>
</dbReference>
<dbReference type="Proteomes" id="UP000320176">
    <property type="component" value="Unassembled WGS sequence"/>
</dbReference>
<evidence type="ECO:0000256" key="1">
    <source>
        <dbReference type="SAM" id="MobiDB-lite"/>
    </source>
</evidence>
<keyword evidence="4" id="KW-1185">Reference proteome</keyword>
<evidence type="ECO:0000259" key="2">
    <source>
        <dbReference type="Pfam" id="PF07596"/>
    </source>
</evidence>
<dbReference type="PANTHER" id="PTHR30093:SF2">
    <property type="entry name" value="TYPE II SECRETION SYSTEM PROTEIN H"/>
    <property type="match status" value="1"/>
</dbReference>
<proteinExistence type="predicted"/>
<comment type="caution">
    <text evidence="3">The sequence shown here is derived from an EMBL/GenBank/DDBJ whole genome shotgun (WGS) entry which is preliminary data.</text>
</comment>
<evidence type="ECO:0000313" key="3">
    <source>
        <dbReference type="EMBL" id="TWT93934.1"/>
    </source>
</evidence>
<feature type="compositionally biased region" description="Polar residues" evidence="1">
    <location>
        <begin position="377"/>
        <end position="389"/>
    </location>
</feature>
<feature type="compositionally biased region" description="Polar residues" evidence="1">
    <location>
        <begin position="406"/>
        <end position="417"/>
    </location>
</feature>
<accession>A0A5C6A247</accession>
<dbReference type="Pfam" id="PF07596">
    <property type="entry name" value="SBP_bac_10"/>
    <property type="match status" value="1"/>
</dbReference>
<feature type="region of interest" description="Disordered" evidence="1">
    <location>
        <begin position="374"/>
        <end position="417"/>
    </location>
</feature>
<dbReference type="Gene3D" id="3.30.700.10">
    <property type="entry name" value="Glycoprotein, Type 4 Pilin"/>
    <property type="match status" value="1"/>
</dbReference>
<dbReference type="InterPro" id="IPR011453">
    <property type="entry name" value="DUF1559"/>
</dbReference>
<reference evidence="3 4" key="1">
    <citation type="submission" date="2019-02" db="EMBL/GenBank/DDBJ databases">
        <title>Deep-cultivation of Planctomycetes and their phenomic and genomic characterization uncovers novel biology.</title>
        <authorList>
            <person name="Wiegand S."/>
            <person name="Jogler M."/>
            <person name="Boedeker C."/>
            <person name="Pinto D."/>
            <person name="Vollmers J."/>
            <person name="Rivas-Marin E."/>
            <person name="Kohn T."/>
            <person name="Peeters S.H."/>
            <person name="Heuer A."/>
            <person name="Rast P."/>
            <person name="Oberbeckmann S."/>
            <person name="Bunk B."/>
            <person name="Jeske O."/>
            <person name="Meyerdierks A."/>
            <person name="Storesund J.E."/>
            <person name="Kallscheuer N."/>
            <person name="Luecker S."/>
            <person name="Lage O.M."/>
            <person name="Pohl T."/>
            <person name="Merkel B.J."/>
            <person name="Hornburger P."/>
            <person name="Mueller R.-W."/>
            <person name="Bruemmer F."/>
            <person name="Labrenz M."/>
            <person name="Spormann A.M."/>
            <person name="Op Den Camp H."/>
            <person name="Overmann J."/>
            <person name="Amann R."/>
            <person name="Jetten M.S.M."/>
            <person name="Mascher T."/>
            <person name="Medema M.H."/>
            <person name="Devos D.P."/>
            <person name="Kaster A.-K."/>
            <person name="Ovreas L."/>
            <person name="Rohde M."/>
            <person name="Galperin M.Y."/>
            <person name="Jogler C."/>
        </authorList>
    </citation>
    <scope>NUCLEOTIDE SEQUENCE [LARGE SCALE GENOMIC DNA]</scope>
    <source>
        <strain evidence="3 4">Pla52n</strain>
    </source>
</reference>
<gene>
    <name evidence="3" type="ORF">Pla52n_57620</name>
</gene>
<dbReference type="InterPro" id="IPR045584">
    <property type="entry name" value="Pilin-like"/>
</dbReference>
<dbReference type="Pfam" id="PF07963">
    <property type="entry name" value="N_methyl"/>
    <property type="match status" value="1"/>
</dbReference>
<dbReference type="InterPro" id="IPR027558">
    <property type="entry name" value="Pre_pil_HX9DG_C"/>
</dbReference>
<name>A0A5C6A247_9BACT</name>
<dbReference type="NCBIfam" id="TIGR02532">
    <property type="entry name" value="IV_pilin_GFxxxE"/>
    <property type="match status" value="1"/>
</dbReference>
<dbReference type="InterPro" id="IPR012902">
    <property type="entry name" value="N_methyl_site"/>
</dbReference>
<dbReference type="NCBIfam" id="TIGR04294">
    <property type="entry name" value="pre_pil_HX9DG"/>
    <property type="match status" value="1"/>
</dbReference>
<sequence length="417" mass="44230">MNRMHARKRNGFTLVELLVVIAIIGILVGLLLPAVQAAREAARRMSCSNNFKQIGLGFQNYHSTYKRLPMHMGGTNRVQPGVSSWFIVPGGSDRGSNRLTLSVFVGLTPFIEQQSIWEQISNPNSTDLSNPGTPRVPPFPPMGPMPNDEDCGLGPGSNTRNTAYAPWMTEIPTLRCPSDPGTGLPAMGRTNYAACLGDACQYHDQGPYSSGTLQSISNSVTVALNASGRGVFVSRTKTAFRDILDGLSNTIMAGEIATDLGDRNVSTTHKQINSFPTVANNPLVCRSDIDPLRPNHWAPGTTLLAAGNQGRGFRWASGCAPYSVMNTILPPNSEVCLSYGHTGNGICPPSSRHQGGVHVLMTDGAVVFISDSVEAGDSSSPTVNNSSTGLPPGSKSPYGLWGSLGTKASSEVISSEL</sequence>
<dbReference type="PANTHER" id="PTHR30093">
    <property type="entry name" value="GENERAL SECRETION PATHWAY PROTEIN G"/>
    <property type="match status" value="1"/>
</dbReference>
<evidence type="ECO:0000313" key="4">
    <source>
        <dbReference type="Proteomes" id="UP000320176"/>
    </source>
</evidence>
<protein>
    <recommendedName>
        <fullName evidence="2">DUF1559 domain-containing protein</fullName>
    </recommendedName>
</protein>
<dbReference type="EMBL" id="SJPN01000008">
    <property type="protein sequence ID" value="TWT93934.1"/>
    <property type="molecule type" value="Genomic_DNA"/>
</dbReference>
<dbReference type="AlphaFoldDB" id="A0A5C6A247"/>
<dbReference type="RefSeq" id="WP_315855013.1">
    <property type="nucleotide sequence ID" value="NZ_CP151726.1"/>
</dbReference>